<accession>A0A1E5G4M1</accession>
<protein>
    <recommendedName>
        <fullName evidence="9">MalT-like TPR region domain-containing protein</fullName>
    </recommendedName>
</protein>
<dbReference type="Proteomes" id="UP000094296">
    <property type="component" value="Unassembled WGS sequence"/>
</dbReference>
<evidence type="ECO:0000256" key="6">
    <source>
        <dbReference type="PROSITE-ProRule" id="PRU00339"/>
    </source>
</evidence>
<evidence type="ECO:0000313" key="8">
    <source>
        <dbReference type="Proteomes" id="UP000094296"/>
    </source>
</evidence>
<comment type="caution">
    <text evidence="7">The sequence shown here is derived from an EMBL/GenBank/DDBJ whole genome shotgun (WGS) entry which is preliminary data.</text>
</comment>
<reference evidence="7 8" key="1">
    <citation type="submission" date="2016-09" db="EMBL/GenBank/DDBJ databases">
        <title>Draft genome sequence for the type strain of Desulfuribacillus alkaliarsenatis AHT28, an obligately anaerobic, sulfidogenic bacterium isolated from Russian soda lake sediments.</title>
        <authorList>
            <person name="Abin C.A."/>
            <person name="Hollibaugh J.T."/>
        </authorList>
    </citation>
    <scope>NUCLEOTIDE SEQUENCE [LARGE SCALE GENOMIC DNA]</scope>
    <source>
        <strain evidence="7 8">AHT28</strain>
    </source>
</reference>
<dbReference type="Pfam" id="PF13181">
    <property type="entry name" value="TPR_8"/>
    <property type="match status" value="1"/>
</dbReference>
<feature type="repeat" description="TPR" evidence="6">
    <location>
        <begin position="162"/>
        <end position="195"/>
    </location>
</feature>
<dbReference type="OrthoDB" id="290878at2"/>
<keyword evidence="3" id="KW-0677">Repeat</keyword>
<dbReference type="RefSeq" id="WP_069641622.1">
    <property type="nucleotide sequence ID" value="NZ_MIJE01000001.1"/>
</dbReference>
<keyword evidence="8" id="KW-1185">Reference proteome</keyword>
<sequence>MVITEVKQKVKITAELANQYSKLGKQEKAARLFDKAVIETELLTDKKEQENMYAHLANEFASVDDFDKAIEYLEKITDQEVYVKTTWKLVNKSAKAGKMTLAEKLLAKAVEIANNIEDPYVKVELLTGSGASFRHIEYSRGVGLVNEAYELIATLDDSYNQAILYNEVGANLIDVKEKEKALESFNRAFSLTNNISSPIQIAQVLAMLGGELAEKGEREKAYEYLLKGVDVAATIEENEEKWAVLSEISRNFGQSFKYENGIETADIIKRPFYKVEGYIRVAKNMIKNKLHDEALQLLDKSKLITQEMVDPYEKAVVLRKIISELISLKKNEDALQLLSEVEALYN</sequence>
<dbReference type="InterPro" id="IPR051476">
    <property type="entry name" value="Bac_ResReg_Asp_Phosphatase"/>
</dbReference>
<keyword evidence="2" id="KW-0963">Cytoplasm</keyword>
<dbReference type="InterPro" id="IPR019734">
    <property type="entry name" value="TPR_rpt"/>
</dbReference>
<dbReference type="SUPFAM" id="SSF48452">
    <property type="entry name" value="TPR-like"/>
    <property type="match status" value="1"/>
</dbReference>
<dbReference type="SMART" id="SM00028">
    <property type="entry name" value="TPR"/>
    <property type="match status" value="4"/>
</dbReference>
<evidence type="ECO:0000256" key="4">
    <source>
        <dbReference type="ARBA" id="ARBA00022803"/>
    </source>
</evidence>
<dbReference type="Gene3D" id="1.25.40.10">
    <property type="entry name" value="Tetratricopeptide repeat domain"/>
    <property type="match status" value="2"/>
</dbReference>
<keyword evidence="4 6" id="KW-0802">TPR repeat</keyword>
<dbReference type="InterPro" id="IPR011990">
    <property type="entry name" value="TPR-like_helical_dom_sf"/>
</dbReference>
<dbReference type="GO" id="GO:0005737">
    <property type="term" value="C:cytoplasm"/>
    <property type="evidence" value="ECO:0007669"/>
    <property type="project" value="UniProtKB-SubCell"/>
</dbReference>
<gene>
    <name evidence="7" type="ORF">BHF68_00100</name>
</gene>
<evidence type="ECO:0000313" key="7">
    <source>
        <dbReference type="EMBL" id="OEF98130.1"/>
    </source>
</evidence>
<dbReference type="PANTHER" id="PTHR46630:SF1">
    <property type="entry name" value="TETRATRICOPEPTIDE REPEAT PROTEIN 29"/>
    <property type="match status" value="1"/>
</dbReference>
<evidence type="ECO:0000256" key="2">
    <source>
        <dbReference type="ARBA" id="ARBA00022490"/>
    </source>
</evidence>
<name>A0A1E5G4M1_9FIRM</name>
<dbReference type="AlphaFoldDB" id="A0A1E5G4M1"/>
<evidence type="ECO:0000256" key="3">
    <source>
        <dbReference type="ARBA" id="ARBA00022737"/>
    </source>
</evidence>
<dbReference type="PROSITE" id="PS50005">
    <property type="entry name" value="TPR"/>
    <property type="match status" value="1"/>
</dbReference>
<dbReference type="PANTHER" id="PTHR46630">
    <property type="entry name" value="TETRATRICOPEPTIDE REPEAT PROTEIN 29"/>
    <property type="match status" value="1"/>
</dbReference>
<comment type="subcellular location">
    <subcellularLocation>
        <location evidence="1">Cytoplasm</location>
    </subcellularLocation>
</comment>
<dbReference type="STRING" id="766136.BHF68_00100"/>
<evidence type="ECO:0000256" key="1">
    <source>
        <dbReference type="ARBA" id="ARBA00004496"/>
    </source>
</evidence>
<evidence type="ECO:0000256" key="5">
    <source>
        <dbReference type="ARBA" id="ARBA00038253"/>
    </source>
</evidence>
<evidence type="ECO:0008006" key="9">
    <source>
        <dbReference type="Google" id="ProtNLM"/>
    </source>
</evidence>
<dbReference type="EMBL" id="MIJE01000001">
    <property type="protein sequence ID" value="OEF98130.1"/>
    <property type="molecule type" value="Genomic_DNA"/>
</dbReference>
<comment type="similarity">
    <text evidence="5">Belongs to the Rap family.</text>
</comment>
<organism evidence="7 8">
    <name type="scientific">Desulfuribacillus alkaliarsenatis</name>
    <dbReference type="NCBI Taxonomy" id="766136"/>
    <lineage>
        <taxon>Bacteria</taxon>
        <taxon>Bacillati</taxon>
        <taxon>Bacillota</taxon>
        <taxon>Desulfuribacillia</taxon>
        <taxon>Desulfuribacillales</taxon>
        <taxon>Desulfuribacillaceae</taxon>
        <taxon>Desulfuribacillus</taxon>
    </lineage>
</organism>
<proteinExistence type="inferred from homology"/>